<feature type="compositionally biased region" description="Basic and acidic residues" evidence="1">
    <location>
        <begin position="47"/>
        <end position="62"/>
    </location>
</feature>
<comment type="caution">
    <text evidence="2">The sequence shown here is derived from an EMBL/GenBank/DDBJ whole genome shotgun (WGS) entry which is preliminary data.</text>
</comment>
<protein>
    <submittedName>
        <fullName evidence="2">Uncharacterized protein</fullName>
    </submittedName>
</protein>
<dbReference type="EMBL" id="LSYS01003385">
    <property type="protein sequence ID" value="OPJ83134.1"/>
    <property type="molecule type" value="Genomic_DNA"/>
</dbReference>
<reference evidence="2 3" key="1">
    <citation type="submission" date="2016-02" db="EMBL/GenBank/DDBJ databases">
        <title>Band-tailed pigeon sequencing and assembly.</title>
        <authorList>
            <person name="Soares A.E."/>
            <person name="Novak B.J."/>
            <person name="Rice E.S."/>
            <person name="O'Connell B."/>
            <person name="Chang D."/>
            <person name="Weber S."/>
            <person name="Shapiro B."/>
        </authorList>
    </citation>
    <scope>NUCLEOTIDE SEQUENCE [LARGE SCALE GENOMIC DNA]</scope>
    <source>
        <strain evidence="2">BTP2013</strain>
        <tissue evidence="2">Blood</tissue>
    </source>
</reference>
<accession>A0A1V4KFD2</accession>
<feature type="region of interest" description="Disordered" evidence="1">
    <location>
        <begin position="40"/>
        <end position="98"/>
    </location>
</feature>
<organism evidence="2 3">
    <name type="scientific">Patagioenas fasciata monilis</name>
    <dbReference type="NCBI Taxonomy" id="372326"/>
    <lineage>
        <taxon>Eukaryota</taxon>
        <taxon>Metazoa</taxon>
        <taxon>Chordata</taxon>
        <taxon>Craniata</taxon>
        <taxon>Vertebrata</taxon>
        <taxon>Euteleostomi</taxon>
        <taxon>Archelosauria</taxon>
        <taxon>Archosauria</taxon>
        <taxon>Dinosauria</taxon>
        <taxon>Saurischia</taxon>
        <taxon>Theropoda</taxon>
        <taxon>Coelurosauria</taxon>
        <taxon>Aves</taxon>
        <taxon>Neognathae</taxon>
        <taxon>Neoaves</taxon>
        <taxon>Columbimorphae</taxon>
        <taxon>Columbiformes</taxon>
        <taxon>Columbidae</taxon>
        <taxon>Patagioenas</taxon>
    </lineage>
</organism>
<feature type="compositionally biased region" description="Polar residues" evidence="1">
    <location>
        <begin position="88"/>
        <end position="98"/>
    </location>
</feature>
<gene>
    <name evidence="2" type="ORF">AV530_010543</name>
</gene>
<proteinExistence type="predicted"/>
<keyword evidence="3" id="KW-1185">Reference proteome</keyword>
<evidence type="ECO:0000313" key="2">
    <source>
        <dbReference type="EMBL" id="OPJ83134.1"/>
    </source>
</evidence>
<evidence type="ECO:0000313" key="3">
    <source>
        <dbReference type="Proteomes" id="UP000190648"/>
    </source>
</evidence>
<name>A0A1V4KFD2_PATFA</name>
<evidence type="ECO:0000256" key="1">
    <source>
        <dbReference type="SAM" id="MobiDB-lite"/>
    </source>
</evidence>
<sequence length="98" mass="10474">MEGTHAGAVCEELQPTGRTHVGEVNEELFPLGVTLMLEQRKSVRSPPAEEERVAEKTCDESTAKPIPQPLCHSGGAAQERSDGATLVASRQHQPTTVA</sequence>
<dbReference type="AlphaFoldDB" id="A0A1V4KFD2"/>
<dbReference type="Proteomes" id="UP000190648">
    <property type="component" value="Unassembled WGS sequence"/>
</dbReference>